<protein>
    <recommendedName>
        <fullName evidence="4">DUF4367 domain-containing protein</fullName>
    </recommendedName>
</protein>
<evidence type="ECO:0000256" key="1">
    <source>
        <dbReference type="SAM" id="Phobius"/>
    </source>
</evidence>
<keyword evidence="3" id="KW-1185">Reference proteome</keyword>
<accession>A0A850EM83</accession>
<dbReference type="AlphaFoldDB" id="A0A850EM83"/>
<name>A0A850EM83_9BACL</name>
<evidence type="ECO:0008006" key="4">
    <source>
        <dbReference type="Google" id="ProtNLM"/>
    </source>
</evidence>
<dbReference type="Proteomes" id="UP000564806">
    <property type="component" value="Unassembled WGS sequence"/>
</dbReference>
<evidence type="ECO:0000313" key="3">
    <source>
        <dbReference type="Proteomes" id="UP000564806"/>
    </source>
</evidence>
<comment type="caution">
    <text evidence="2">The sequence shown here is derived from an EMBL/GenBank/DDBJ whole genome shotgun (WGS) entry which is preliminary data.</text>
</comment>
<dbReference type="EMBL" id="JABWCS010000213">
    <property type="protein sequence ID" value="NUU62188.1"/>
    <property type="molecule type" value="Genomic_DNA"/>
</dbReference>
<organism evidence="2 3">
    <name type="scientific">Paenibacillus agri</name>
    <dbReference type="NCBI Taxonomy" id="2744309"/>
    <lineage>
        <taxon>Bacteria</taxon>
        <taxon>Bacillati</taxon>
        <taxon>Bacillota</taxon>
        <taxon>Bacilli</taxon>
        <taxon>Bacillales</taxon>
        <taxon>Paenibacillaceae</taxon>
        <taxon>Paenibacillus</taxon>
    </lineage>
</organism>
<proteinExistence type="predicted"/>
<keyword evidence="1" id="KW-0812">Transmembrane</keyword>
<sequence>MGAYMDSDEELRRYSVSDDHFREIDLTSSIRQEIEKMGHTNATKSRPVKRKTVLSIAVSCVFLLSFTAYAASGHLQIFNSKGEVVVKTTDPSPSLPDKLSNELEIYGRQVLSLLKPGELAAYYIKDDYINKLNGYDTVNELKFEQLPINYRSYKEFLAEQARTSAPRLQQPVYLPKGLSFSYGKVFLEMPLGKESEPLKQKLIDRANASNNNDKLFIEKLQGSKASSSVLHLTDGKNDTAVGITASYGLGISLTKSPDATSEIIQLKQVEAVYLNQPILGETITWYDSKQGAAYSIMVNKPGLVSKKELIKMAESMVTE</sequence>
<dbReference type="RefSeq" id="WP_175372682.1">
    <property type="nucleotide sequence ID" value="NZ_JABWCS010000213.1"/>
</dbReference>
<reference evidence="2" key="1">
    <citation type="submission" date="2020-06" db="EMBL/GenBank/DDBJ databases">
        <title>Paenibacillus sp. nov., isolated from soil.</title>
        <authorList>
            <person name="Seo Y.L."/>
        </authorList>
    </citation>
    <scope>NUCLEOTIDE SEQUENCE [LARGE SCALE GENOMIC DNA]</scope>
    <source>
        <strain evidence="2">JW14</strain>
    </source>
</reference>
<gene>
    <name evidence="2" type="ORF">HPT30_17735</name>
</gene>
<feature type="transmembrane region" description="Helical" evidence="1">
    <location>
        <begin position="53"/>
        <end position="71"/>
    </location>
</feature>
<evidence type="ECO:0000313" key="2">
    <source>
        <dbReference type="EMBL" id="NUU62188.1"/>
    </source>
</evidence>
<keyword evidence="1" id="KW-0472">Membrane</keyword>
<keyword evidence="1" id="KW-1133">Transmembrane helix</keyword>